<dbReference type="GO" id="GO:0016405">
    <property type="term" value="F:CoA-ligase activity"/>
    <property type="evidence" value="ECO:0007669"/>
    <property type="project" value="TreeGrafter"/>
</dbReference>
<evidence type="ECO:0000313" key="7">
    <source>
        <dbReference type="WBParaSite" id="EVEC_0000476601-mRNA-1"/>
    </source>
</evidence>
<dbReference type="Proteomes" id="UP000274131">
    <property type="component" value="Unassembled WGS sequence"/>
</dbReference>
<evidence type="ECO:0000256" key="1">
    <source>
        <dbReference type="ARBA" id="ARBA00004275"/>
    </source>
</evidence>
<dbReference type="InterPro" id="IPR045851">
    <property type="entry name" value="AMP-bd_C_sf"/>
</dbReference>
<feature type="domain" description="AMP-dependent synthetase/ligase" evidence="3">
    <location>
        <begin position="28"/>
        <end position="384"/>
    </location>
</feature>
<dbReference type="InterPro" id="IPR042099">
    <property type="entry name" value="ANL_N_sf"/>
</dbReference>
<organism evidence="7">
    <name type="scientific">Enterobius vermicularis</name>
    <name type="common">Human pinworm</name>
    <dbReference type="NCBI Taxonomy" id="51028"/>
    <lineage>
        <taxon>Eukaryota</taxon>
        <taxon>Metazoa</taxon>
        <taxon>Ecdysozoa</taxon>
        <taxon>Nematoda</taxon>
        <taxon>Chromadorea</taxon>
        <taxon>Rhabditida</taxon>
        <taxon>Spirurina</taxon>
        <taxon>Oxyuridomorpha</taxon>
        <taxon>Oxyuroidea</taxon>
        <taxon>Oxyuridae</taxon>
        <taxon>Enterobius</taxon>
    </lineage>
</organism>
<dbReference type="PANTHER" id="PTHR24096">
    <property type="entry name" value="LONG-CHAIN-FATTY-ACID--COA LIGASE"/>
    <property type="match status" value="1"/>
</dbReference>
<name>A0A158QAD2_ENTVE</name>
<dbReference type="Gene3D" id="3.40.50.12780">
    <property type="entry name" value="N-terminal domain of ligase-like"/>
    <property type="match status" value="1"/>
</dbReference>
<dbReference type="EMBL" id="UXUI01007867">
    <property type="protein sequence ID" value="VDD89723.1"/>
    <property type="molecule type" value="Genomic_DNA"/>
</dbReference>
<reference evidence="5 6" key="2">
    <citation type="submission" date="2018-10" db="EMBL/GenBank/DDBJ databases">
        <authorList>
            <consortium name="Pathogen Informatics"/>
        </authorList>
    </citation>
    <scope>NUCLEOTIDE SEQUENCE [LARGE SCALE GENOMIC DNA]</scope>
</reference>
<dbReference type="PANTHER" id="PTHR24096:SF381">
    <property type="entry name" value="4-COUMARATE--COA LIGASE 1-LIKE"/>
    <property type="match status" value="1"/>
</dbReference>
<dbReference type="AlphaFoldDB" id="A0A158QAD2"/>
<dbReference type="Pfam" id="PF00501">
    <property type="entry name" value="AMP-binding"/>
    <property type="match status" value="1"/>
</dbReference>
<proteinExistence type="predicted"/>
<evidence type="ECO:0000313" key="5">
    <source>
        <dbReference type="EMBL" id="VDD89723.1"/>
    </source>
</evidence>
<gene>
    <name evidence="5" type="ORF">EVEC_LOCUS4474</name>
</gene>
<reference evidence="7" key="1">
    <citation type="submission" date="2016-04" db="UniProtKB">
        <authorList>
            <consortium name="WormBaseParasite"/>
        </authorList>
    </citation>
    <scope>IDENTIFICATION</scope>
</reference>
<dbReference type="InterPro" id="IPR000873">
    <property type="entry name" value="AMP-dep_synth/lig_dom"/>
</dbReference>
<evidence type="ECO:0000259" key="4">
    <source>
        <dbReference type="Pfam" id="PF13193"/>
    </source>
</evidence>
<dbReference type="GO" id="GO:0005777">
    <property type="term" value="C:peroxisome"/>
    <property type="evidence" value="ECO:0007669"/>
    <property type="project" value="UniProtKB-SubCell"/>
</dbReference>
<evidence type="ECO:0000256" key="2">
    <source>
        <dbReference type="ARBA" id="ARBA00023140"/>
    </source>
</evidence>
<dbReference type="Gene3D" id="3.30.300.30">
    <property type="match status" value="1"/>
</dbReference>
<dbReference type="SUPFAM" id="SSF56801">
    <property type="entry name" value="Acetyl-CoA synthetase-like"/>
    <property type="match status" value="1"/>
</dbReference>
<dbReference type="STRING" id="51028.A0A158QAD2"/>
<dbReference type="InterPro" id="IPR025110">
    <property type="entry name" value="AMP-bd_C"/>
</dbReference>
<accession>A0A158QAD2</accession>
<keyword evidence="6" id="KW-1185">Reference proteome</keyword>
<evidence type="ECO:0000313" key="6">
    <source>
        <dbReference type="Proteomes" id="UP000274131"/>
    </source>
</evidence>
<dbReference type="WBParaSite" id="EVEC_0000476601-mRNA-1">
    <property type="protein sequence ID" value="EVEC_0000476601-mRNA-1"/>
    <property type="gene ID" value="EVEC_0000476601"/>
</dbReference>
<dbReference type="OrthoDB" id="10253869at2759"/>
<comment type="subcellular location">
    <subcellularLocation>
        <location evidence="1">Peroxisome</location>
    </subcellularLocation>
</comment>
<protein>
    <submittedName>
        <fullName evidence="7">AMP-binding domain-containing protein</fullName>
    </submittedName>
</protein>
<feature type="domain" description="AMP-binding enzyme C-terminal" evidence="4">
    <location>
        <begin position="430"/>
        <end position="505"/>
    </location>
</feature>
<evidence type="ECO:0000259" key="3">
    <source>
        <dbReference type="Pfam" id="PF00501"/>
    </source>
</evidence>
<keyword evidence="2" id="KW-0576">Peroxisome</keyword>
<sequence>MPIESQLPPIDIPEIPFHQMILNEFSNYRSEVAVINYDTGESVTYGEIIDNAYYIAKSLVALGAVILCVDMSPEFVWLFLGISIAGAVVCCLSPDFSKDEMRFQITDSAARFAFVTPNAIQNLAAVFCELEYVHRIICVGKREESFGYPIIKDLALSAASSSSGFPEIDPENDLVMLPYSCGTSGPRKGVAIFHYILNGMIKIFNNRDAYDLPERGDFVAIKVCVHDAFGRDSLFSSLLNGATVVCTAKSEDIFAKCIEQHKVRICFLSPLILKRLCVLEIVEKTCLSSLEVVVIGTAKAHESTMKMAFKLLPSVKKYSAVYGMTEVGSISRTKRNTTFNNLSCGALCAGLSLKVVNLLNGKELPEYSQGLILISGKTVLSPYWNNEKATAEDFNNLGDIGYYDKKGNIFLVDRLKHVIIVDGNQVTPQELEGIFLSNPKVAEAAVVSVHDQHFLEFPIAFVVLKPKTVATQDELLKYVNDRVVSFKRISKVIFTLTLPRSASGKILRRMLRETAAHYV</sequence>
<dbReference type="Pfam" id="PF13193">
    <property type="entry name" value="AMP-binding_C"/>
    <property type="match status" value="1"/>
</dbReference>